<proteinExistence type="inferred from homology"/>
<dbReference type="Pfam" id="PF04043">
    <property type="entry name" value="PMEI"/>
    <property type="match status" value="2"/>
</dbReference>
<keyword evidence="2" id="KW-1015">Disulfide bond</keyword>
<gene>
    <name evidence="6" type="ORF">RCOM_0519930</name>
</gene>
<dbReference type="InterPro" id="IPR034088">
    <property type="entry name" value="Pla_a_1-like"/>
</dbReference>
<organism evidence="6 7">
    <name type="scientific">Ricinus communis</name>
    <name type="common">Castor bean</name>
    <dbReference type="NCBI Taxonomy" id="3988"/>
    <lineage>
        <taxon>Eukaryota</taxon>
        <taxon>Viridiplantae</taxon>
        <taxon>Streptophyta</taxon>
        <taxon>Embryophyta</taxon>
        <taxon>Tracheophyta</taxon>
        <taxon>Spermatophyta</taxon>
        <taxon>Magnoliopsida</taxon>
        <taxon>eudicotyledons</taxon>
        <taxon>Gunneridae</taxon>
        <taxon>Pentapetalae</taxon>
        <taxon>rosids</taxon>
        <taxon>fabids</taxon>
        <taxon>Malpighiales</taxon>
        <taxon>Euphorbiaceae</taxon>
        <taxon>Acalyphoideae</taxon>
        <taxon>Acalypheae</taxon>
        <taxon>Ricinus</taxon>
    </lineage>
</organism>
<dbReference type="GO" id="GO:0005576">
    <property type="term" value="C:extracellular region"/>
    <property type="evidence" value="ECO:0007669"/>
    <property type="project" value="UniProtKB-ARBA"/>
</dbReference>
<dbReference type="GO" id="GO:0004857">
    <property type="term" value="F:enzyme inhibitor activity"/>
    <property type="evidence" value="ECO:0000318"/>
    <property type="project" value="GO_Central"/>
</dbReference>
<keyword evidence="7" id="KW-1185">Reference proteome</keyword>
<reference evidence="7" key="1">
    <citation type="journal article" date="2010" name="Nat. Biotechnol.">
        <title>Draft genome sequence of the oilseed species Ricinus communis.</title>
        <authorList>
            <person name="Chan A.P."/>
            <person name="Crabtree J."/>
            <person name="Zhao Q."/>
            <person name="Lorenzi H."/>
            <person name="Orvis J."/>
            <person name="Puiu D."/>
            <person name="Melake-Berhan A."/>
            <person name="Jones K.M."/>
            <person name="Redman J."/>
            <person name="Chen G."/>
            <person name="Cahoon E.B."/>
            <person name="Gedil M."/>
            <person name="Stanke M."/>
            <person name="Haas B.J."/>
            <person name="Wortman J.R."/>
            <person name="Fraser-Liggett C.M."/>
            <person name="Ravel J."/>
            <person name="Rabinowicz P.D."/>
        </authorList>
    </citation>
    <scope>NUCLEOTIDE SEQUENCE [LARGE SCALE GENOMIC DNA]</scope>
    <source>
        <strain evidence="7">cv. Hale</strain>
    </source>
</reference>
<dbReference type="CDD" id="cd15795">
    <property type="entry name" value="PMEI-Pla_a_1_like"/>
    <property type="match status" value="2"/>
</dbReference>
<evidence type="ECO:0000256" key="1">
    <source>
        <dbReference type="ARBA" id="ARBA00022729"/>
    </source>
</evidence>
<sequence length="317" mass="35323">MKTNFSTPSLLFNLTIIFLSFHSSVSLKPTHHYCKKAAKTDPNFSYEFCVTFLDANPMSKNATLEELVLISVELTISNSTNIKSYISQLLYQKNMDTYTRGALKDCLELYSNANSKLHEAIRDSMKLKDYFKANLDVSAAMDSSSTCEDGFKEKRGVVSPLTKENNKQEGRLMRFKYWFPQTKVIPASHVTNLQGIAVIAMELAIENATTTVSNIKSLLVTGSFNPDTLACLEDCLKLYSDALVTLVDGVAAFLTGHYGTANVKIKTVMEAPTSCEDGFKKKRGVVSPLTTENFNFFHLSDIALCIIRWLSLVLPQL</sequence>
<evidence type="ECO:0000313" key="6">
    <source>
        <dbReference type="EMBL" id="EEF33610.1"/>
    </source>
</evidence>
<dbReference type="InterPro" id="IPR035513">
    <property type="entry name" value="Invertase/methylesterase_inhib"/>
</dbReference>
<comment type="similarity">
    <text evidence="3">Belongs to the PMEI family.</text>
</comment>
<dbReference type="SUPFAM" id="SSF101148">
    <property type="entry name" value="Plant invertase/pectin methylesterase inhibitor"/>
    <property type="match status" value="2"/>
</dbReference>
<dbReference type="AlphaFoldDB" id="B9SS19"/>
<feature type="chain" id="PRO_5002891657" description="Pectinesterase inhibitor domain-containing protein" evidence="4">
    <location>
        <begin position="27"/>
        <end position="317"/>
    </location>
</feature>
<dbReference type="EMBL" id="EQ974105">
    <property type="protein sequence ID" value="EEF33610.1"/>
    <property type="molecule type" value="Genomic_DNA"/>
</dbReference>
<dbReference type="InterPro" id="IPR006501">
    <property type="entry name" value="Pectinesterase_inhib_dom"/>
</dbReference>
<dbReference type="FunFam" id="1.20.140.40:FF:000002">
    <property type="entry name" value="Putative invertase inhibitor"/>
    <property type="match status" value="2"/>
</dbReference>
<evidence type="ECO:0000259" key="5">
    <source>
        <dbReference type="SMART" id="SM00856"/>
    </source>
</evidence>
<evidence type="ECO:0000256" key="3">
    <source>
        <dbReference type="ARBA" id="ARBA00038471"/>
    </source>
</evidence>
<dbReference type="Gene3D" id="1.20.140.40">
    <property type="entry name" value="Invertase/pectin methylesterase inhibitor family protein"/>
    <property type="match status" value="2"/>
</dbReference>
<dbReference type="SMART" id="SM00856">
    <property type="entry name" value="PMEI"/>
    <property type="match status" value="2"/>
</dbReference>
<keyword evidence="1 4" id="KW-0732">Signal</keyword>
<dbReference type="PANTHER" id="PTHR35357:SF17">
    <property type="entry name" value="PECTINESTERASE INHIBITOR 12"/>
    <property type="match status" value="1"/>
</dbReference>
<protein>
    <recommendedName>
        <fullName evidence="5">Pectinesterase inhibitor domain-containing protein</fullName>
    </recommendedName>
</protein>
<dbReference type="STRING" id="3988.B9SS19"/>
<dbReference type="FunCoup" id="B9SS19">
    <property type="interactions" value="264"/>
</dbReference>
<dbReference type="GO" id="GO:0009505">
    <property type="term" value="C:plant-type cell wall"/>
    <property type="evidence" value="ECO:0000318"/>
    <property type="project" value="GO_Central"/>
</dbReference>
<accession>B9SS19</accession>
<name>B9SS19_RICCO</name>
<feature type="domain" description="Pectinesterase inhibitor" evidence="5">
    <location>
        <begin position="25"/>
        <end position="166"/>
    </location>
</feature>
<feature type="signal peptide" evidence="4">
    <location>
        <begin position="1"/>
        <end position="26"/>
    </location>
</feature>
<feature type="domain" description="Pectinesterase inhibitor" evidence="5">
    <location>
        <begin position="180"/>
        <end position="306"/>
    </location>
</feature>
<evidence type="ECO:0000313" key="7">
    <source>
        <dbReference type="Proteomes" id="UP000008311"/>
    </source>
</evidence>
<dbReference type="PANTHER" id="PTHR35357">
    <property type="entry name" value="OS02G0537100 PROTEIN"/>
    <property type="match status" value="1"/>
</dbReference>
<dbReference type="eggNOG" id="ENOG502RZK0">
    <property type="taxonomic scope" value="Eukaryota"/>
</dbReference>
<dbReference type="GO" id="GO:0009827">
    <property type="term" value="P:plant-type cell wall modification"/>
    <property type="evidence" value="ECO:0000318"/>
    <property type="project" value="GO_Central"/>
</dbReference>
<dbReference type="InParanoid" id="B9SS19"/>
<evidence type="ECO:0000256" key="2">
    <source>
        <dbReference type="ARBA" id="ARBA00023157"/>
    </source>
</evidence>
<dbReference type="Proteomes" id="UP000008311">
    <property type="component" value="Unassembled WGS sequence"/>
</dbReference>
<evidence type="ECO:0000256" key="4">
    <source>
        <dbReference type="SAM" id="SignalP"/>
    </source>
</evidence>
<dbReference type="NCBIfam" id="TIGR01614">
    <property type="entry name" value="PME_inhib"/>
    <property type="match status" value="2"/>
</dbReference>